<dbReference type="AlphaFoldDB" id="S8E0Q3"/>
<dbReference type="SUPFAM" id="SSF56176">
    <property type="entry name" value="FAD-binding/transporter-associated domain-like"/>
    <property type="match status" value="1"/>
</dbReference>
<dbReference type="GO" id="GO:0071949">
    <property type="term" value="F:FAD binding"/>
    <property type="evidence" value="ECO:0007669"/>
    <property type="project" value="InterPro"/>
</dbReference>
<evidence type="ECO:0000256" key="5">
    <source>
        <dbReference type="SAM" id="SignalP"/>
    </source>
</evidence>
<dbReference type="InterPro" id="IPR006094">
    <property type="entry name" value="Oxid_FAD_bind_N"/>
</dbReference>
<dbReference type="Pfam" id="PF01565">
    <property type="entry name" value="FAD_binding_4"/>
    <property type="match status" value="1"/>
</dbReference>
<dbReference type="Gene3D" id="3.40.462.20">
    <property type="match status" value="1"/>
</dbReference>
<keyword evidence="3" id="KW-0274">FAD</keyword>
<dbReference type="InterPro" id="IPR036318">
    <property type="entry name" value="FAD-bd_PCMH-like_sf"/>
</dbReference>
<dbReference type="OrthoDB" id="2151789at2759"/>
<dbReference type="InParanoid" id="S8E0Q3"/>
<dbReference type="Gene3D" id="3.30.465.10">
    <property type="match status" value="1"/>
</dbReference>
<evidence type="ECO:0000313" key="7">
    <source>
        <dbReference type="EMBL" id="EPS98357.1"/>
    </source>
</evidence>
<dbReference type="InterPro" id="IPR050416">
    <property type="entry name" value="FAD-linked_Oxidoreductase"/>
</dbReference>
<evidence type="ECO:0000256" key="4">
    <source>
        <dbReference type="ARBA" id="ARBA00023002"/>
    </source>
</evidence>
<organism evidence="7 8">
    <name type="scientific">Fomitopsis schrenkii</name>
    <name type="common">Brown rot fungus</name>
    <dbReference type="NCBI Taxonomy" id="2126942"/>
    <lineage>
        <taxon>Eukaryota</taxon>
        <taxon>Fungi</taxon>
        <taxon>Dikarya</taxon>
        <taxon>Basidiomycota</taxon>
        <taxon>Agaricomycotina</taxon>
        <taxon>Agaricomycetes</taxon>
        <taxon>Polyporales</taxon>
        <taxon>Fomitopsis</taxon>
    </lineage>
</organism>
<keyword evidence="8" id="KW-1185">Reference proteome</keyword>
<comment type="similarity">
    <text evidence="1">Belongs to the oxygen-dependent FAD-linked oxidoreductase family.</text>
</comment>
<dbReference type="GO" id="GO:0016491">
    <property type="term" value="F:oxidoreductase activity"/>
    <property type="evidence" value="ECO:0007669"/>
    <property type="project" value="UniProtKB-KW"/>
</dbReference>
<dbReference type="PROSITE" id="PS51387">
    <property type="entry name" value="FAD_PCMH"/>
    <property type="match status" value="1"/>
</dbReference>
<evidence type="ECO:0000256" key="2">
    <source>
        <dbReference type="ARBA" id="ARBA00022630"/>
    </source>
</evidence>
<evidence type="ECO:0000256" key="3">
    <source>
        <dbReference type="ARBA" id="ARBA00022827"/>
    </source>
</evidence>
<protein>
    <recommendedName>
        <fullName evidence="6">FAD-binding PCMH-type domain-containing protein</fullName>
    </recommendedName>
</protein>
<feature type="signal peptide" evidence="5">
    <location>
        <begin position="1"/>
        <end position="20"/>
    </location>
</feature>
<feature type="domain" description="FAD-binding PCMH-type" evidence="6">
    <location>
        <begin position="61"/>
        <end position="231"/>
    </location>
</feature>
<evidence type="ECO:0000259" key="6">
    <source>
        <dbReference type="PROSITE" id="PS51387"/>
    </source>
</evidence>
<dbReference type="InterPro" id="IPR016169">
    <property type="entry name" value="FAD-bd_PCMH_sub2"/>
</dbReference>
<keyword evidence="2" id="KW-0285">Flavoprotein</keyword>
<reference evidence="7 8" key="1">
    <citation type="journal article" date="2012" name="Science">
        <title>The Paleozoic origin of enzymatic lignin decomposition reconstructed from 31 fungal genomes.</title>
        <authorList>
            <person name="Floudas D."/>
            <person name="Binder M."/>
            <person name="Riley R."/>
            <person name="Barry K."/>
            <person name="Blanchette R.A."/>
            <person name="Henrissat B."/>
            <person name="Martinez A.T."/>
            <person name="Otillar R."/>
            <person name="Spatafora J.W."/>
            <person name="Yadav J.S."/>
            <person name="Aerts A."/>
            <person name="Benoit I."/>
            <person name="Boyd A."/>
            <person name="Carlson A."/>
            <person name="Copeland A."/>
            <person name="Coutinho P.M."/>
            <person name="de Vries R.P."/>
            <person name="Ferreira P."/>
            <person name="Findley K."/>
            <person name="Foster B."/>
            <person name="Gaskell J."/>
            <person name="Glotzer D."/>
            <person name="Gorecki P."/>
            <person name="Heitman J."/>
            <person name="Hesse C."/>
            <person name="Hori C."/>
            <person name="Igarashi K."/>
            <person name="Jurgens J.A."/>
            <person name="Kallen N."/>
            <person name="Kersten P."/>
            <person name="Kohler A."/>
            <person name="Kuees U."/>
            <person name="Kumar T.K.A."/>
            <person name="Kuo A."/>
            <person name="LaButti K."/>
            <person name="Larrondo L.F."/>
            <person name="Lindquist E."/>
            <person name="Ling A."/>
            <person name="Lombard V."/>
            <person name="Lucas S."/>
            <person name="Lundell T."/>
            <person name="Martin R."/>
            <person name="McLaughlin D.J."/>
            <person name="Morgenstern I."/>
            <person name="Morin E."/>
            <person name="Murat C."/>
            <person name="Nagy L.G."/>
            <person name="Nolan M."/>
            <person name="Ohm R.A."/>
            <person name="Patyshakuliyeva A."/>
            <person name="Rokas A."/>
            <person name="Ruiz-Duenas F.J."/>
            <person name="Sabat G."/>
            <person name="Salamov A."/>
            <person name="Samejima M."/>
            <person name="Schmutz J."/>
            <person name="Slot J.C."/>
            <person name="St John F."/>
            <person name="Stenlid J."/>
            <person name="Sun H."/>
            <person name="Sun S."/>
            <person name="Syed K."/>
            <person name="Tsang A."/>
            <person name="Wiebenga A."/>
            <person name="Young D."/>
            <person name="Pisabarro A."/>
            <person name="Eastwood D.C."/>
            <person name="Martin F."/>
            <person name="Cullen D."/>
            <person name="Grigoriev I.V."/>
            <person name="Hibbett D.S."/>
        </authorList>
    </citation>
    <scope>NUCLEOTIDE SEQUENCE</scope>
    <source>
        <strain evidence="8">FP-58527</strain>
    </source>
</reference>
<feature type="chain" id="PRO_5004550059" description="FAD-binding PCMH-type domain-containing protein" evidence="5">
    <location>
        <begin position="21"/>
        <end position="484"/>
    </location>
</feature>
<accession>S8E0Q3</accession>
<evidence type="ECO:0000313" key="8">
    <source>
        <dbReference type="Proteomes" id="UP000015241"/>
    </source>
</evidence>
<keyword evidence="5" id="KW-0732">Signal</keyword>
<evidence type="ECO:0000256" key="1">
    <source>
        <dbReference type="ARBA" id="ARBA00005466"/>
    </source>
</evidence>
<name>S8E0Q3_FOMSC</name>
<dbReference type="PANTHER" id="PTHR42973">
    <property type="entry name" value="BINDING OXIDOREDUCTASE, PUTATIVE (AFU_ORTHOLOGUE AFUA_1G17690)-RELATED"/>
    <property type="match status" value="1"/>
</dbReference>
<dbReference type="PANTHER" id="PTHR42973:SF13">
    <property type="entry name" value="FAD-BINDING PCMH-TYPE DOMAIN-CONTAINING PROTEIN"/>
    <property type="match status" value="1"/>
</dbReference>
<dbReference type="InterPro" id="IPR012951">
    <property type="entry name" value="BBE"/>
</dbReference>
<dbReference type="InterPro" id="IPR016166">
    <property type="entry name" value="FAD-bd_PCMH"/>
</dbReference>
<dbReference type="eggNOG" id="ENOG502RZAG">
    <property type="taxonomic scope" value="Eukaryota"/>
</dbReference>
<dbReference type="Proteomes" id="UP000015241">
    <property type="component" value="Unassembled WGS sequence"/>
</dbReference>
<sequence length="484" mass="52649">MRHAILYSLPVIASLGTAYAQSADVSTVCEEIAAAISSASEVFYPADWGYIATNFHWLSSSTQQSYCSVEPGTVEDLGAVLRTLSENDVQFGVRGGGHTANPGFSSTPGVQIALNRFGGVTYDDSTGLVSIGAGNVWDNVYKALEPYSVNVVGGRVSGVGIAGFILGGGYSFKTNQHGLTVDTVRGFDLVLPNGTATNVTESTNPDLFWALKGGFNNFGVVTTFHLQAYPQTEVWGGAILIAGYPDEVVVATQNFYDNVTDPKASLLTTINNEIGIPVTEFTLFYDGPTPPDGMFDKFLEIPAFYTDVSTRSFVSLILSTPDNATQTERGLFHTVSLYNLTVPVLNAIVNETEYWAQKLALEVPGLFVSYDVEPFLPTYFSHGSDTAWPPSRDVSLLPLNIYYSWWSADSDARVNEVMVQSADYLTQFVVSQGQPVADLTLYPNYAIRNATVERLYQGNLPRLQSIKTQYDPNNVMARAGGWKF</sequence>
<dbReference type="EMBL" id="KE504166">
    <property type="protein sequence ID" value="EPS98357.1"/>
    <property type="molecule type" value="Genomic_DNA"/>
</dbReference>
<proteinExistence type="inferred from homology"/>
<dbReference type="HOGENOM" id="CLU_018354_1_0_1"/>
<gene>
    <name evidence="7" type="ORF">FOMPIDRAFT_83615</name>
</gene>
<dbReference type="Pfam" id="PF08031">
    <property type="entry name" value="BBE"/>
    <property type="match status" value="1"/>
</dbReference>
<keyword evidence="4" id="KW-0560">Oxidoreductase</keyword>